<dbReference type="GO" id="GO:0005886">
    <property type="term" value="C:plasma membrane"/>
    <property type="evidence" value="ECO:0007669"/>
    <property type="project" value="UniProtKB-SubCell"/>
</dbReference>
<dbReference type="EMBL" id="RGET01000033">
    <property type="protein sequence ID" value="NBN87995.1"/>
    <property type="molecule type" value="Genomic_DNA"/>
</dbReference>
<accession>A0A964UY96</accession>
<evidence type="ECO:0000256" key="7">
    <source>
        <dbReference type="ARBA" id="ARBA00023136"/>
    </source>
</evidence>
<evidence type="ECO:0000256" key="5">
    <source>
        <dbReference type="ARBA" id="ARBA00022692"/>
    </source>
</evidence>
<gene>
    <name evidence="9" type="ORF">EBV32_02750</name>
</gene>
<feature type="transmembrane region" description="Helical" evidence="8">
    <location>
        <begin position="184"/>
        <end position="201"/>
    </location>
</feature>
<feature type="transmembrane region" description="Helical" evidence="8">
    <location>
        <begin position="12"/>
        <end position="32"/>
    </location>
</feature>
<dbReference type="AlphaFoldDB" id="A0A964UY96"/>
<organism evidence="9 10">
    <name type="scientific">Candidatus Fonsibacter lacus</name>
    <dbReference type="NCBI Taxonomy" id="2576439"/>
    <lineage>
        <taxon>Bacteria</taxon>
        <taxon>Pseudomonadati</taxon>
        <taxon>Pseudomonadota</taxon>
        <taxon>Alphaproteobacteria</taxon>
        <taxon>Candidatus Pelagibacterales</taxon>
        <taxon>Candidatus Pelagibacterales incertae sedis</taxon>
        <taxon>Candidatus Fonsibacter</taxon>
    </lineage>
</organism>
<dbReference type="InterPro" id="IPR011606">
    <property type="entry name" value="Brnchd-chn_aa_trnsp_permease"/>
</dbReference>
<dbReference type="Pfam" id="PF03591">
    <property type="entry name" value="AzlC"/>
    <property type="match status" value="1"/>
</dbReference>
<feature type="transmembrane region" description="Helical" evidence="8">
    <location>
        <begin position="133"/>
        <end position="156"/>
    </location>
</feature>
<evidence type="ECO:0000256" key="8">
    <source>
        <dbReference type="SAM" id="Phobius"/>
    </source>
</evidence>
<comment type="subcellular location">
    <subcellularLocation>
        <location evidence="1">Cell membrane</location>
        <topology evidence="1">Multi-pass membrane protein</topology>
    </subcellularLocation>
</comment>
<evidence type="ECO:0000256" key="6">
    <source>
        <dbReference type="ARBA" id="ARBA00022989"/>
    </source>
</evidence>
<feature type="transmembrane region" description="Helical" evidence="8">
    <location>
        <begin position="162"/>
        <end position="179"/>
    </location>
</feature>
<keyword evidence="4" id="KW-1003">Cell membrane</keyword>
<protein>
    <submittedName>
        <fullName evidence="9">Branched-chain amino acid ABC transporter permease</fullName>
    </submittedName>
</protein>
<keyword evidence="5 8" id="KW-0812">Transmembrane</keyword>
<evidence type="ECO:0000313" key="10">
    <source>
        <dbReference type="Proteomes" id="UP000713222"/>
    </source>
</evidence>
<comment type="similarity">
    <text evidence="2">Belongs to the AzlC family.</text>
</comment>
<evidence type="ECO:0000256" key="3">
    <source>
        <dbReference type="ARBA" id="ARBA00022448"/>
    </source>
</evidence>
<comment type="caution">
    <text evidence="9">The sequence shown here is derived from an EMBL/GenBank/DDBJ whole genome shotgun (WGS) entry which is preliminary data.</text>
</comment>
<evidence type="ECO:0000313" key="9">
    <source>
        <dbReference type="EMBL" id="NBN87995.1"/>
    </source>
</evidence>
<dbReference type="PANTHER" id="PTHR34979:SF1">
    <property type="entry name" value="INNER MEMBRANE PROTEIN YGAZ"/>
    <property type="match status" value="1"/>
</dbReference>
<dbReference type="GO" id="GO:1903785">
    <property type="term" value="P:L-valine transmembrane transport"/>
    <property type="evidence" value="ECO:0007669"/>
    <property type="project" value="TreeGrafter"/>
</dbReference>
<sequence>MNIQYKIFSKGCLDVLPLLIPVVPFGIIFGVIGIESGLGSTVTFLMSIIIFAGSSQLAFAQLFTGGATTPVIVSSVAIVNSRHFLYSAVIAQYLTKVKLFWKIVLSYFLTDQAFIVSQKYFKQQPKNKDRHYHLLGSGFTLWFVWQLSTVAGIILGEVIPKELNLAFAVPLTFISLIIVDIKKIDHLIVAITSGVFAIIFFNLPLRTYIIVAAAAGILVAYGLSHSKLHKKK</sequence>
<keyword evidence="6 8" id="KW-1133">Transmembrane helix</keyword>
<evidence type="ECO:0000256" key="1">
    <source>
        <dbReference type="ARBA" id="ARBA00004651"/>
    </source>
</evidence>
<name>A0A964UY96_9PROT</name>
<proteinExistence type="inferred from homology"/>
<evidence type="ECO:0000256" key="2">
    <source>
        <dbReference type="ARBA" id="ARBA00010735"/>
    </source>
</evidence>
<feature type="transmembrane region" description="Helical" evidence="8">
    <location>
        <begin position="207"/>
        <end position="224"/>
    </location>
</feature>
<reference evidence="9" key="1">
    <citation type="submission" date="2018-10" db="EMBL/GenBank/DDBJ databases">
        <title>Iterative Subtractive Binning of Freshwater Chronoseries Metagenomes Recovers Nearly Complete Genomes from over Four Hundred Novel Species.</title>
        <authorList>
            <person name="Rodriguez-R L.M."/>
            <person name="Tsementzi D."/>
            <person name="Luo C."/>
            <person name="Konstantinidis K.T."/>
        </authorList>
    </citation>
    <scope>NUCLEOTIDE SEQUENCE</scope>
    <source>
        <strain evidence="9">WB7_6_001</strain>
    </source>
</reference>
<keyword evidence="3" id="KW-0813">Transport</keyword>
<dbReference type="PANTHER" id="PTHR34979">
    <property type="entry name" value="INNER MEMBRANE PROTEIN YGAZ"/>
    <property type="match status" value="1"/>
</dbReference>
<dbReference type="Proteomes" id="UP000713222">
    <property type="component" value="Unassembled WGS sequence"/>
</dbReference>
<evidence type="ECO:0000256" key="4">
    <source>
        <dbReference type="ARBA" id="ARBA00022475"/>
    </source>
</evidence>
<keyword evidence="7 8" id="KW-0472">Membrane</keyword>